<organism evidence="1">
    <name type="scientific">Stenotrophomonas phage vB_SmaS_QH3</name>
    <dbReference type="NCBI Taxonomy" id="3229738"/>
    <lineage>
        <taxon>Viruses</taxon>
        <taxon>Duplodnaviria</taxon>
        <taxon>Heunggongvirae</taxon>
        <taxon>Uroviricota</taxon>
        <taxon>Caudoviricetes</taxon>
        <taxon>Jondennisvirinae</taxon>
        <taxon>Septimatrevirus</taxon>
    </lineage>
</organism>
<accession>A0AAU7YTV4</accession>
<dbReference type="EMBL" id="PP932004">
    <property type="protein sequence ID" value="XCB08954.1"/>
    <property type="molecule type" value="Genomic_DNA"/>
</dbReference>
<sequence>MADEIDATADRMDNELALTVANTCRMAAAMPKGKAGECFFCGEHFARVVEVRDPQTGDKVDACGRCRDRRGIA</sequence>
<evidence type="ECO:0000313" key="1">
    <source>
        <dbReference type="EMBL" id="XCB08954.1"/>
    </source>
</evidence>
<proteinExistence type="predicted"/>
<reference evidence="1" key="1">
    <citation type="submission" date="2024-06" db="EMBL/GenBank/DDBJ databases">
        <authorList>
            <person name="Cheng P."/>
            <person name="A X."/>
        </authorList>
    </citation>
    <scope>NUCLEOTIDE SEQUENCE</scope>
</reference>
<name>A0AAU7YTV4_9CAUD</name>
<protein>
    <submittedName>
        <fullName evidence="1">Uncharacterized protein</fullName>
    </submittedName>
</protein>